<comment type="caution">
    <text evidence="1">The sequence shown here is derived from an EMBL/GenBank/DDBJ whole genome shotgun (WGS) entry which is preliminary data.</text>
</comment>
<name>A0A428FVC5_STROR</name>
<sequence>MKESDVLTRLGLKDKDELVSLLENSGLNERLSRLTFIDRETHSIKLEFCESGCYFKIEVDYTKEVSEIKEEASDYFRRGWSCVLKGSRKTGKEAPENKKTPENYPKEIGINHFNIGHILGRGFHEFIYGYQCLTPDFKQKGIWKDEAINDKEKNLITQFASANHQTKGAPRYSQAYFEDEVEKFFKDTESGEVFYEVKAIYKKSEDSIDKYPIGTEIYYTTLKPNENDQAIGKHVFIPNCDIDFDLSVMGDYREYNSYREFYKNGYNGEYRKYFKNSNDSTELLGEEHYFALVLQEKVLGIYKTSNKAKDKIGNQSIPEIKFGTIISEGELIHSFTTEEEKGIILFTKEQINTLENSLKGSQYTERTGRNKYFRPFISEGKIYLKYHGEDGSASVTHGCTGGDIKGYNSLRDAMIAMGWL</sequence>
<protein>
    <submittedName>
        <fullName evidence="1">Uncharacterized protein</fullName>
    </submittedName>
</protein>
<dbReference type="InterPro" id="IPR044929">
    <property type="entry name" value="DNA/RNA_non-sp_Endonuclease_sf"/>
</dbReference>
<dbReference type="Gene3D" id="3.40.570.10">
    <property type="entry name" value="Extracellular Endonuclease, subunit A"/>
    <property type="match status" value="1"/>
</dbReference>
<evidence type="ECO:0000313" key="2">
    <source>
        <dbReference type="Proteomes" id="UP000278274"/>
    </source>
</evidence>
<dbReference type="RefSeq" id="WP_125416820.1">
    <property type="nucleotide sequence ID" value="NZ_RJPH01000014.1"/>
</dbReference>
<gene>
    <name evidence="1" type="ORF">D8805_08355</name>
</gene>
<dbReference type="AlphaFoldDB" id="A0A428FVC5"/>
<evidence type="ECO:0000313" key="1">
    <source>
        <dbReference type="EMBL" id="RSJ66621.1"/>
    </source>
</evidence>
<proteinExistence type="predicted"/>
<organism evidence="1 2">
    <name type="scientific">Streptococcus oralis subsp. dentisani</name>
    <dbReference type="NCBI Taxonomy" id="1458253"/>
    <lineage>
        <taxon>Bacteria</taxon>
        <taxon>Bacillati</taxon>
        <taxon>Bacillota</taxon>
        <taxon>Bacilli</taxon>
        <taxon>Lactobacillales</taxon>
        <taxon>Streptococcaceae</taxon>
        <taxon>Streptococcus</taxon>
    </lineage>
</organism>
<accession>A0A428FVC5</accession>
<dbReference type="EMBL" id="RJPH01000014">
    <property type="protein sequence ID" value="RSJ66621.1"/>
    <property type="molecule type" value="Genomic_DNA"/>
</dbReference>
<reference evidence="1 2" key="1">
    <citation type="submission" date="2018-11" db="EMBL/GenBank/DDBJ databases">
        <title>Species Designations Belie Phenotypic and Genotypic Heterogeneity in Oral Streptococci.</title>
        <authorList>
            <person name="Velsko I."/>
        </authorList>
    </citation>
    <scope>NUCLEOTIDE SEQUENCE [LARGE SCALE GENOMIC DNA]</scope>
    <source>
        <strain evidence="1 2">BCA2</strain>
    </source>
</reference>
<dbReference type="Proteomes" id="UP000278274">
    <property type="component" value="Unassembled WGS sequence"/>
</dbReference>